<dbReference type="EC" id="1.11.1.24" evidence="2"/>
<name>A0A1M4VE87_9BACT</name>
<feature type="chain" id="PRO_5012793204" description="thioredoxin-dependent peroxiredoxin" evidence="12">
    <location>
        <begin position="20"/>
        <end position="196"/>
    </location>
</feature>
<dbReference type="InterPro" id="IPR036249">
    <property type="entry name" value="Thioredoxin-like_sf"/>
</dbReference>
<dbReference type="PANTHER" id="PTHR42801:SF7">
    <property type="entry name" value="SLL1159 PROTEIN"/>
    <property type="match status" value="1"/>
</dbReference>
<dbReference type="OrthoDB" id="9805634at2"/>
<evidence type="ECO:0000256" key="11">
    <source>
        <dbReference type="ARBA" id="ARBA00049091"/>
    </source>
</evidence>
<dbReference type="PANTHER" id="PTHR42801">
    <property type="entry name" value="THIOREDOXIN-DEPENDENT PEROXIDE REDUCTASE"/>
    <property type="match status" value="1"/>
</dbReference>
<dbReference type="GO" id="GO:0045454">
    <property type="term" value="P:cell redox homeostasis"/>
    <property type="evidence" value="ECO:0007669"/>
    <property type="project" value="TreeGrafter"/>
</dbReference>
<evidence type="ECO:0000256" key="4">
    <source>
        <dbReference type="ARBA" id="ARBA00022862"/>
    </source>
</evidence>
<dbReference type="GO" id="GO:0008379">
    <property type="term" value="F:thioredoxin peroxidase activity"/>
    <property type="evidence" value="ECO:0007669"/>
    <property type="project" value="TreeGrafter"/>
</dbReference>
<dbReference type="GO" id="GO:0034599">
    <property type="term" value="P:cellular response to oxidative stress"/>
    <property type="evidence" value="ECO:0007669"/>
    <property type="project" value="TreeGrafter"/>
</dbReference>
<evidence type="ECO:0000256" key="5">
    <source>
        <dbReference type="ARBA" id="ARBA00023002"/>
    </source>
</evidence>
<comment type="catalytic activity">
    <reaction evidence="11">
        <text>a hydroperoxide + [thioredoxin]-dithiol = an alcohol + [thioredoxin]-disulfide + H2O</text>
        <dbReference type="Rhea" id="RHEA:62620"/>
        <dbReference type="Rhea" id="RHEA-COMP:10698"/>
        <dbReference type="Rhea" id="RHEA-COMP:10700"/>
        <dbReference type="ChEBI" id="CHEBI:15377"/>
        <dbReference type="ChEBI" id="CHEBI:29950"/>
        <dbReference type="ChEBI" id="CHEBI:30879"/>
        <dbReference type="ChEBI" id="CHEBI:35924"/>
        <dbReference type="ChEBI" id="CHEBI:50058"/>
        <dbReference type="EC" id="1.11.1.24"/>
    </reaction>
</comment>
<proteinExistence type="inferred from homology"/>
<evidence type="ECO:0000256" key="7">
    <source>
        <dbReference type="ARBA" id="ARBA00023284"/>
    </source>
</evidence>
<evidence type="ECO:0000256" key="8">
    <source>
        <dbReference type="ARBA" id="ARBA00032824"/>
    </source>
</evidence>
<dbReference type="Proteomes" id="UP000184368">
    <property type="component" value="Unassembled WGS sequence"/>
</dbReference>
<evidence type="ECO:0000256" key="1">
    <source>
        <dbReference type="ARBA" id="ARBA00003330"/>
    </source>
</evidence>
<dbReference type="Gene3D" id="3.40.30.10">
    <property type="entry name" value="Glutaredoxin"/>
    <property type="match status" value="1"/>
</dbReference>
<dbReference type="CDD" id="cd02970">
    <property type="entry name" value="PRX_like2"/>
    <property type="match status" value="1"/>
</dbReference>
<evidence type="ECO:0000259" key="13">
    <source>
        <dbReference type="PROSITE" id="PS51352"/>
    </source>
</evidence>
<keyword evidence="6" id="KW-1015">Disulfide bond</keyword>
<dbReference type="SUPFAM" id="SSF52833">
    <property type="entry name" value="Thioredoxin-like"/>
    <property type="match status" value="1"/>
</dbReference>
<sequence length="196" mass="22155">MKKIAAFFIALFAISISFAQGKPEGLFLNAKAPEFKLKDQSGAEVSLRDLRKKGPVVVMFYRGYWCPYCNRQLRQFQDSLNMITEKGATLVAITPEMAGGVSKTVEKTGAVFPILSDVDMKMAKAYQVGFEVDERTLERYKKGAVDLLENNGQKGKAYLPVPAVYIVNKEGSIVYRYFNDDYKKRVSVREILNEIR</sequence>
<keyword evidence="4" id="KW-0049">Antioxidant</keyword>
<reference evidence="14 15" key="1">
    <citation type="submission" date="2016-11" db="EMBL/GenBank/DDBJ databases">
        <authorList>
            <person name="Jaros S."/>
            <person name="Januszkiewicz K."/>
            <person name="Wedrychowicz H."/>
        </authorList>
    </citation>
    <scope>NUCLEOTIDE SEQUENCE [LARGE SCALE GENOMIC DNA]</scope>
    <source>
        <strain evidence="14 15">DSM 26897</strain>
    </source>
</reference>
<keyword evidence="3" id="KW-0575">Peroxidase</keyword>
<dbReference type="Pfam" id="PF00578">
    <property type="entry name" value="AhpC-TSA"/>
    <property type="match status" value="1"/>
</dbReference>
<evidence type="ECO:0000256" key="2">
    <source>
        <dbReference type="ARBA" id="ARBA00013017"/>
    </source>
</evidence>
<dbReference type="PROSITE" id="PS51352">
    <property type="entry name" value="THIOREDOXIN_2"/>
    <property type="match status" value="1"/>
</dbReference>
<dbReference type="InterPro" id="IPR000866">
    <property type="entry name" value="AhpC/TSA"/>
</dbReference>
<keyword evidence="12" id="KW-0732">Signal</keyword>
<comment type="function">
    <text evidence="1">Thiol-specific peroxidase that catalyzes the reduction of hydrogen peroxide and organic hydroperoxides to water and alcohols, respectively. Plays a role in cell protection against oxidative stress by detoxifying peroxides and as sensor of hydrogen peroxide-mediated signaling events.</text>
</comment>
<keyword evidence="5" id="KW-0560">Oxidoreductase</keyword>
<accession>A0A1M4VE87</accession>
<organism evidence="14 15">
    <name type="scientific">Cnuella takakiae</name>
    <dbReference type="NCBI Taxonomy" id="1302690"/>
    <lineage>
        <taxon>Bacteria</taxon>
        <taxon>Pseudomonadati</taxon>
        <taxon>Bacteroidota</taxon>
        <taxon>Chitinophagia</taxon>
        <taxon>Chitinophagales</taxon>
        <taxon>Chitinophagaceae</taxon>
        <taxon>Cnuella</taxon>
    </lineage>
</organism>
<keyword evidence="7" id="KW-0676">Redox-active center</keyword>
<feature type="signal peptide" evidence="12">
    <location>
        <begin position="1"/>
        <end position="19"/>
    </location>
</feature>
<protein>
    <recommendedName>
        <fullName evidence="2">thioredoxin-dependent peroxiredoxin</fullName>
        <ecNumber evidence="2">1.11.1.24</ecNumber>
    </recommendedName>
    <alternativeName>
        <fullName evidence="8">Thioredoxin peroxidase</fullName>
    </alternativeName>
    <alternativeName>
        <fullName evidence="10">Thioredoxin-dependent peroxiredoxin Bcp</fullName>
    </alternativeName>
</protein>
<feature type="domain" description="Thioredoxin" evidence="13">
    <location>
        <begin position="26"/>
        <end position="196"/>
    </location>
</feature>
<dbReference type="InterPro" id="IPR050924">
    <property type="entry name" value="Peroxiredoxin_BCP/PrxQ"/>
</dbReference>
<comment type="similarity">
    <text evidence="9">Belongs to the peroxiredoxin family. BCP/PrxQ subfamily.</text>
</comment>
<gene>
    <name evidence="14" type="ORF">SAMN05444008_102236</name>
</gene>
<dbReference type="STRING" id="1302690.BUE76_12545"/>
<evidence type="ECO:0000256" key="3">
    <source>
        <dbReference type="ARBA" id="ARBA00022559"/>
    </source>
</evidence>
<dbReference type="InterPro" id="IPR013766">
    <property type="entry name" value="Thioredoxin_domain"/>
</dbReference>
<evidence type="ECO:0000256" key="6">
    <source>
        <dbReference type="ARBA" id="ARBA00023157"/>
    </source>
</evidence>
<evidence type="ECO:0000256" key="10">
    <source>
        <dbReference type="ARBA" id="ARBA00042639"/>
    </source>
</evidence>
<dbReference type="RefSeq" id="WP_073039913.1">
    <property type="nucleotide sequence ID" value="NZ_FQUO01000002.1"/>
</dbReference>
<dbReference type="EMBL" id="FQUO01000002">
    <property type="protein sequence ID" value="SHE67235.1"/>
    <property type="molecule type" value="Genomic_DNA"/>
</dbReference>
<dbReference type="GO" id="GO:0005737">
    <property type="term" value="C:cytoplasm"/>
    <property type="evidence" value="ECO:0007669"/>
    <property type="project" value="TreeGrafter"/>
</dbReference>
<dbReference type="AlphaFoldDB" id="A0A1M4VE87"/>
<keyword evidence="15" id="KW-1185">Reference proteome</keyword>
<evidence type="ECO:0000313" key="14">
    <source>
        <dbReference type="EMBL" id="SHE67235.1"/>
    </source>
</evidence>
<evidence type="ECO:0000313" key="15">
    <source>
        <dbReference type="Proteomes" id="UP000184368"/>
    </source>
</evidence>
<evidence type="ECO:0000256" key="9">
    <source>
        <dbReference type="ARBA" id="ARBA00038489"/>
    </source>
</evidence>
<evidence type="ECO:0000256" key="12">
    <source>
        <dbReference type="SAM" id="SignalP"/>
    </source>
</evidence>